<name>A0A182T9X8_9DIPT</name>
<organism evidence="1 2">
    <name type="scientific">Anopheles maculatus</name>
    <dbReference type="NCBI Taxonomy" id="74869"/>
    <lineage>
        <taxon>Eukaryota</taxon>
        <taxon>Metazoa</taxon>
        <taxon>Ecdysozoa</taxon>
        <taxon>Arthropoda</taxon>
        <taxon>Hexapoda</taxon>
        <taxon>Insecta</taxon>
        <taxon>Pterygota</taxon>
        <taxon>Neoptera</taxon>
        <taxon>Endopterygota</taxon>
        <taxon>Diptera</taxon>
        <taxon>Nematocera</taxon>
        <taxon>Culicoidea</taxon>
        <taxon>Culicidae</taxon>
        <taxon>Anophelinae</taxon>
        <taxon>Anopheles</taxon>
        <taxon>Anopheles maculatus group</taxon>
    </lineage>
</organism>
<evidence type="ECO:0000313" key="1">
    <source>
        <dbReference type="EnsemblMetazoa" id="AMAM022598-PA"/>
    </source>
</evidence>
<dbReference type="EnsemblMetazoa" id="AMAM022598-RA">
    <property type="protein sequence ID" value="AMAM022598-PA"/>
    <property type="gene ID" value="AMAM022598"/>
</dbReference>
<sequence>MNGGGTGSSSSDVFATPTEEFSQSPVVEHDFQPQKSVAFSMPYSSVGSNQRKIIAFKVKHLEMTMVQRTYDLKVALKLGAVTLDQFRWRNEQERVLNVIQTPKYDNNDDYLFTVHYNNCKKNSPEFATKYESVEQEVAIDFSTLLLLLHEDALNELIQLANDFQVRMEAVAKKQESDSTAQQPKDHFATIHEEESAATALLNAARERLPTILEDDGIVTSSSNKGKLVVLKFVPFCFN</sequence>
<protein>
    <submittedName>
        <fullName evidence="1">Uncharacterized protein</fullName>
    </submittedName>
</protein>
<dbReference type="VEuPathDB" id="VectorBase:AMAM022598"/>
<keyword evidence="2" id="KW-1185">Reference proteome</keyword>
<reference evidence="1" key="2">
    <citation type="submission" date="2020-05" db="UniProtKB">
        <authorList>
            <consortium name="EnsemblMetazoa"/>
        </authorList>
    </citation>
    <scope>IDENTIFICATION</scope>
    <source>
        <strain evidence="1">maculatus3</strain>
    </source>
</reference>
<evidence type="ECO:0000313" key="2">
    <source>
        <dbReference type="Proteomes" id="UP000075901"/>
    </source>
</evidence>
<reference evidence="2" key="1">
    <citation type="submission" date="2013-09" db="EMBL/GenBank/DDBJ databases">
        <title>The Genome Sequence of Anopheles maculatus species B.</title>
        <authorList>
            <consortium name="The Broad Institute Genomics Platform"/>
            <person name="Neafsey D.E."/>
            <person name="Besansky N."/>
            <person name="Howell P."/>
            <person name="Walton C."/>
            <person name="Young S.K."/>
            <person name="Zeng Q."/>
            <person name="Gargeya S."/>
            <person name="Fitzgerald M."/>
            <person name="Haas B."/>
            <person name="Abouelleil A."/>
            <person name="Allen A.W."/>
            <person name="Alvarado L."/>
            <person name="Arachchi H.M."/>
            <person name="Berlin A.M."/>
            <person name="Chapman S.B."/>
            <person name="Gainer-Dewar J."/>
            <person name="Goldberg J."/>
            <person name="Griggs A."/>
            <person name="Gujja S."/>
            <person name="Hansen M."/>
            <person name="Howarth C."/>
            <person name="Imamovic A."/>
            <person name="Ireland A."/>
            <person name="Larimer J."/>
            <person name="McCowan C."/>
            <person name="Murphy C."/>
            <person name="Pearson M."/>
            <person name="Poon T.W."/>
            <person name="Priest M."/>
            <person name="Roberts A."/>
            <person name="Saif S."/>
            <person name="Shea T."/>
            <person name="Sisk P."/>
            <person name="Sykes S."/>
            <person name="Wortman J."/>
            <person name="Nusbaum C."/>
            <person name="Birren B."/>
        </authorList>
    </citation>
    <scope>NUCLEOTIDE SEQUENCE [LARGE SCALE GENOMIC DNA]</scope>
    <source>
        <strain evidence="2">maculatus3</strain>
    </source>
</reference>
<dbReference type="Proteomes" id="UP000075901">
    <property type="component" value="Unassembled WGS sequence"/>
</dbReference>
<proteinExistence type="predicted"/>
<accession>A0A182T9X8</accession>
<dbReference type="AlphaFoldDB" id="A0A182T9X8"/>